<keyword evidence="3" id="KW-1003">Cell membrane</keyword>
<comment type="subcellular location">
    <subcellularLocation>
        <location evidence="1">Cell membrane</location>
        <topology evidence="1">Multi-pass membrane protein</topology>
    </subcellularLocation>
</comment>
<evidence type="ECO:0000256" key="1">
    <source>
        <dbReference type="ARBA" id="ARBA00004651"/>
    </source>
</evidence>
<evidence type="ECO:0000256" key="4">
    <source>
        <dbReference type="ARBA" id="ARBA00022692"/>
    </source>
</evidence>
<dbReference type="InterPro" id="IPR051907">
    <property type="entry name" value="DoxX-like_oxidoreductase"/>
</dbReference>
<evidence type="ECO:0000256" key="6">
    <source>
        <dbReference type="ARBA" id="ARBA00023136"/>
    </source>
</evidence>
<keyword evidence="4" id="KW-0812">Transmembrane</keyword>
<dbReference type="InterPro" id="IPR032808">
    <property type="entry name" value="DoxX"/>
</dbReference>
<dbReference type="Proteomes" id="UP000199570">
    <property type="component" value="Unassembled WGS sequence"/>
</dbReference>
<proteinExistence type="inferred from homology"/>
<dbReference type="AlphaFoldDB" id="A0A1H1DUL1"/>
<reference evidence="8" key="1">
    <citation type="submission" date="2016-10" db="EMBL/GenBank/DDBJ databases">
        <authorList>
            <person name="Varghese N."/>
            <person name="Submissions S."/>
        </authorList>
    </citation>
    <scope>NUCLEOTIDE SEQUENCE [LARGE SCALE GENOMIC DNA]</scope>
    <source>
        <strain evidence="8">BS3775</strain>
    </source>
</reference>
<organism evidence="7 8">
    <name type="scientific">Pseudomonas moorei</name>
    <dbReference type="NCBI Taxonomy" id="395599"/>
    <lineage>
        <taxon>Bacteria</taxon>
        <taxon>Pseudomonadati</taxon>
        <taxon>Pseudomonadota</taxon>
        <taxon>Gammaproteobacteria</taxon>
        <taxon>Pseudomonadales</taxon>
        <taxon>Pseudomonadaceae</taxon>
        <taxon>Pseudomonas</taxon>
    </lineage>
</organism>
<sequence length="171" mass="18985">MNASISSAVKGLHLNLDRAGSWIAPLTLRVFLAWEFFESGLEKFNGENWFADIQDRFLFPFNHLPATLNWELSMWVELICALALLVGLATRFSAISLIVVTIVATAAVHWPADWSTLSDLAQGYSITNKGYGNFKLPLIYLAALVPLVLSGPGKFSLDALLARCFWRRSPV</sequence>
<protein>
    <submittedName>
        <fullName evidence="7">Putative oxidoreductase</fullName>
    </submittedName>
</protein>
<evidence type="ECO:0000256" key="3">
    <source>
        <dbReference type="ARBA" id="ARBA00022475"/>
    </source>
</evidence>
<evidence type="ECO:0000256" key="5">
    <source>
        <dbReference type="ARBA" id="ARBA00022989"/>
    </source>
</evidence>
<evidence type="ECO:0000313" key="7">
    <source>
        <dbReference type="EMBL" id="SDQ79949.1"/>
    </source>
</evidence>
<name>A0A1H1DUL1_9PSED</name>
<keyword evidence="8" id="KW-1185">Reference proteome</keyword>
<keyword evidence="5" id="KW-1133">Transmembrane helix</keyword>
<keyword evidence="6" id="KW-0472">Membrane</keyword>
<dbReference type="RefSeq" id="WP_090320479.1">
    <property type="nucleotide sequence ID" value="NZ_FNKJ01000003.1"/>
</dbReference>
<accession>A0A1H1DUL1</accession>
<gene>
    <name evidence="7" type="ORF">SAMN04490195_1890</name>
</gene>
<dbReference type="GO" id="GO:0005886">
    <property type="term" value="C:plasma membrane"/>
    <property type="evidence" value="ECO:0007669"/>
    <property type="project" value="UniProtKB-SubCell"/>
</dbReference>
<evidence type="ECO:0000256" key="2">
    <source>
        <dbReference type="ARBA" id="ARBA00006679"/>
    </source>
</evidence>
<comment type="similarity">
    <text evidence="2">Belongs to the DoxX family.</text>
</comment>
<dbReference type="PANTHER" id="PTHR33452">
    <property type="entry name" value="OXIDOREDUCTASE CATD-RELATED"/>
    <property type="match status" value="1"/>
</dbReference>
<dbReference type="EMBL" id="FNKJ01000003">
    <property type="protein sequence ID" value="SDQ79949.1"/>
    <property type="molecule type" value="Genomic_DNA"/>
</dbReference>
<evidence type="ECO:0000313" key="8">
    <source>
        <dbReference type="Proteomes" id="UP000199570"/>
    </source>
</evidence>
<dbReference type="PANTHER" id="PTHR33452:SF7">
    <property type="entry name" value="DOXX FAMILY PROTEIN"/>
    <property type="match status" value="1"/>
</dbReference>
<dbReference type="OrthoDB" id="5689076at2"/>
<dbReference type="Pfam" id="PF07681">
    <property type="entry name" value="DoxX"/>
    <property type="match status" value="1"/>
</dbReference>